<dbReference type="Proteomes" id="UP000559256">
    <property type="component" value="Unassembled WGS sequence"/>
</dbReference>
<evidence type="ECO:0000313" key="2">
    <source>
        <dbReference type="EMBL" id="KAF5358618.1"/>
    </source>
</evidence>
<keyword evidence="3" id="KW-1185">Reference proteome</keyword>
<feature type="region of interest" description="Disordered" evidence="1">
    <location>
        <begin position="39"/>
        <end position="102"/>
    </location>
</feature>
<evidence type="ECO:0000256" key="1">
    <source>
        <dbReference type="SAM" id="MobiDB-lite"/>
    </source>
</evidence>
<dbReference type="AlphaFoldDB" id="A0A8H5G5C1"/>
<name>A0A8H5G5C1_9AGAR</name>
<accession>A0A8H5G5C1</accession>
<gene>
    <name evidence="2" type="ORF">D9758_007673</name>
</gene>
<comment type="caution">
    <text evidence="2">The sequence shown here is derived from an EMBL/GenBank/DDBJ whole genome shotgun (WGS) entry which is preliminary data.</text>
</comment>
<sequence>MFEGAYDMKFDRTTLNNVGGDQYRINDKRTFNGSYVQNDNRRWERNDNRHQNNTTNNITNNNHGRPASSHQGDDTGWNSPSELRRRNPLLYPGDSGSPPYPLGYKRDVLGQAFLEASRSQTPDELGREFFSRTRDWVYPGAQAPAPYAQRGNYPSETVPNNHVYEHGQGFSHLPGQFQQGMIHQAPSDSLPFLQDQQYPDTQCHDWTNTSSSQFAHPNATLIPSRLDSDVTQSDAVVSADIEHSEPPVEENLIGSLDKSVVSSGSAISSPGDLTGSNHGQGQPFIPALATLSLLMVNTQIPLELVFLKGSSYSDLFHTQERKGGDDVSMMTAPFFMILNYDPQP</sequence>
<evidence type="ECO:0000313" key="3">
    <source>
        <dbReference type="Proteomes" id="UP000559256"/>
    </source>
</evidence>
<reference evidence="2 3" key="1">
    <citation type="journal article" date="2020" name="ISME J.">
        <title>Uncovering the hidden diversity of litter-decomposition mechanisms in mushroom-forming fungi.</title>
        <authorList>
            <person name="Floudas D."/>
            <person name="Bentzer J."/>
            <person name="Ahren D."/>
            <person name="Johansson T."/>
            <person name="Persson P."/>
            <person name="Tunlid A."/>
        </authorList>
    </citation>
    <scope>NUCLEOTIDE SEQUENCE [LARGE SCALE GENOMIC DNA]</scope>
    <source>
        <strain evidence="2 3">CBS 291.85</strain>
    </source>
</reference>
<feature type="compositionally biased region" description="Low complexity" evidence="1">
    <location>
        <begin position="51"/>
        <end position="62"/>
    </location>
</feature>
<feature type="compositionally biased region" description="Basic and acidic residues" evidence="1">
    <location>
        <begin position="39"/>
        <end position="50"/>
    </location>
</feature>
<dbReference type="EMBL" id="JAACJM010000049">
    <property type="protein sequence ID" value="KAF5358618.1"/>
    <property type="molecule type" value="Genomic_DNA"/>
</dbReference>
<proteinExistence type="predicted"/>
<organism evidence="2 3">
    <name type="scientific">Tetrapyrgos nigripes</name>
    <dbReference type="NCBI Taxonomy" id="182062"/>
    <lineage>
        <taxon>Eukaryota</taxon>
        <taxon>Fungi</taxon>
        <taxon>Dikarya</taxon>
        <taxon>Basidiomycota</taxon>
        <taxon>Agaricomycotina</taxon>
        <taxon>Agaricomycetes</taxon>
        <taxon>Agaricomycetidae</taxon>
        <taxon>Agaricales</taxon>
        <taxon>Marasmiineae</taxon>
        <taxon>Marasmiaceae</taxon>
        <taxon>Tetrapyrgos</taxon>
    </lineage>
</organism>
<protein>
    <submittedName>
        <fullName evidence="2">Uncharacterized protein</fullName>
    </submittedName>
</protein>